<dbReference type="EMBL" id="MFAQ01000043">
    <property type="protein sequence ID" value="OGD81465.1"/>
    <property type="molecule type" value="Genomic_DNA"/>
</dbReference>
<evidence type="ECO:0000313" key="1">
    <source>
        <dbReference type="EMBL" id="OGD81465.1"/>
    </source>
</evidence>
<accession>A0A1F5FP90</accession>
<dbReference type="Proteomes" id="UP000179237">
    <property type="component" value="Unassembled WGS sequence"/>
</dbReference>
<organism evidence="1 2">
    <name type="scientific">Candidatus Collierbacteria bacterium RIFOXYD1_FULL_40_9</name>
    <dbReference type="NCBI Taxonomy" id="1817731"/>
    <lineage>
        <taxon>Bacteria</taxon>
        <taxon>Candidatus Collieribacteriota</taxon>
    </lineage>
</organism>
<gene>
    <name evidence="1" type="ORF">A2572_02440</name>
</gene>
<name>A0A1F5FP90_9BACT</name>
<evidence type="ECO:0000313" key="2">
    <source>
        <dbReference type="Proteomes" id="UP000179237"/>
    </source>
</evidence>
<comment type="caution">
    <text evidence="1">The sequence shown here is derived from an EMBL/GenBank/DDBJ whole genome shotgun (WGS) entry which is preliminary data.</text>
</comment>
<sequence length="67" mass="7526">MLKLPHVTESRNGQGAMPLLEFQFNFVLPKPRKERDIIIRNHLGQIVSSVAKPIYPEMSIDPGSLAV</sequence>
<protein>
    <submittedName>
        <fullName evidence="1">Uncharacterized protein</fullName>
    </submittedName>
</protein>
<proteinExistence type="predicted"/>
<dbReference type="AlphaFoldDB" id="A0A1F5FP90"/>
<reference evidence="1 2" key="1">
    <citation type="journal article" date="2016" name="Nat. Commun.">
        <title>Thousands of microbial genomes shed light on interconnected biogeochemical processes in an aquifer system.</title>
        <authorList>
            <person name="Anantharaman K."/>
            <person name="Brown C.T."/>
            <person name="Hug L.A."/>
            <person name="Sharon I."/>
            <person name="Castelle C.J."/>
            <person name="Probst A.J."/>
            <person name="Thomas B.C."/>
            <person name="Singh A."/>
            <person name="Wilkins M.J."/>
            <person name="Karaoz U."/>
            <person name="Brodie E.L."/>
            <person name="Williams K.H."/>
            <person name="Hubbard S.S."/>
            <person name="Banfield J.F."/>
        </authorList>
    </citation>
    <scope>NUCLEOTIDE SEQUENCE [LARGE SCALE GENOMIC DNA]</scope>
</reference>